<dbReference type="EMBL" id="QOIP01000010">
    <property type="protein sequence ID" value="RLU18192.1"/>
    <property type="molecule type" value="Genomic_DNA"/>
</dbReference>
<feature type="domain" description="EGF-like" evidence="3">
    <location>
        <begin position="857"/>
        <end position="895"/>
    </location>
</feature>
<feature type="disulfide bond" evidence="2">
    <location>
        <begin position="545"/>
        <end position="555"/>
    </location>
</feature>
<reference evidence="4" key="1">
    <citation type="journal article" date="2018" name="Genome Res.">
        <title>The genomic architecture and molecular evolution of ant odorant receptors.</title>
        <authorList>
            <person name="McKenzie S.K."/>
            <person name="Kronauer D.J.C."/>
        </authorList>
    </citation>
    <scope>NUCLEOTIDE SEQUENCE [LARGE SCALE GENOMIC DNA]</scope>
    <source>
        <strain evidence="4">Clonal line C1</strain>
    </source>
</reference>
<dbReference type="OrthoDB" id="4405280at2759"/>
<feature type="domain" description="EGF-like" evidence="3">
    <location>
        <begin position="270"/>
        <end position="308"/>
    </location>
</feature>
<evidence type="ECO:0000256" key="1">
    <source>
        <dbReference type="ARBA" id="ARBA00023157"/>
    </source>
</evidence>
<feature type="disulfide bond" evidence="2">
    <location>
        <begin position="1233"/>
        <end position="1243"/>
    </location>
</feature>
<accession>A0A3L8DDF2</accession>
<dbReference type="PANTHER" id="PTHR22963:SF39">
    <property type="entry name" value="DUMPY"/>
    <property type="match status" value="1"/>
</dbReference>
<feature type="domain" description="EGF-like" evidence="3">
    <location>
        <begin position="1171"/>
        <end position="1209"/>
    </location>
</feature>
<dbReference type="InterPro" id="IPR009030">
    <property type="entry name" value="Growth_fac_rcpt_cys_sf"/>
</dbReference>
<feature type="domain" description="EGF-like" evidence="3">
    <location>
        <begin position="591"/>
        <end position="629"/>
    </location>
</feature>
<proteinExistence type="predicted"/>
<dbReference type="Pfam" id="PF21164">
    <property type="entry name" value="Dumpy_DPY"/>
    <property type="match status" value="12"/>
</dbReference>
<feature type="domain" description="EGF-like" evidence="3">
    <location>
        <begin position="1066"/>
        <end position="1104"/>
    </location>
</feature>
<gene>
    <name evidence="4" type="ORF">DMN91_010435</name>
</gene>
<dbReference type="InterPro" id="IPR001881">
    <property type="entry name" value="EGF-like_Ca-bd_dom"/>
</dbReference>
<evidence type="ECO:0000256" key="2">
    <source>
        <dbReference type="PROSITE-ProRule" id="PRU00076"/>
    </source>
</evidence>
<protein>
    <recommendedName>
        <fullName evidence="3">EGF-like domain-containing protein</fullName>
    </recommendedName>
</protein>
<dbReference type="PROSITE" id="PS50026">
    <property type="entry name" value="EGF_3"/>
    <property type="match status" value="13"/>
</dbReference>
<feature type="domain" description="EGF-like" evidence="3">
    <location>
        <begin position="162"/>
        <end position="200"/>
    </location>
</feature>
<keyword evidence="2" id="KW-0245">EGF-like domain</keyword>
<evidence type="ECO:0000313" key="4">
    <source>
        <dbReference type="EMBL" id="RLU18192.1"/>
    </source>
</evidence>
<evidence type="ECO:0000259" key="3">
    <source>
        <dbReference type="PROSITE" id="PS50026"/>
    </source>
</evidence>
<dbReference type="GO" id="GO:0005509">
    <property type="term" value="F:calcium ion binding"/>
    <property type="evidence" value="ECO:0007669"/>
    <property type="project" value="InterPro"/>
</dbReference>
<feature type="domain" description="EGF-like" evidence="3">
    <location>
        <begin position="958"/>
        <end position="997"/>
    </location>
</feature>
<dbReference type="SMART" id="SM00179">
    <property type="entry name" value="EGF_CA"/>
    <property type="match status" value="4"/>
</dbReference>
<dbReference type="PANTHER" id="PTHR22963">
    <property type="entry name" value="ENDOGLIN-RELATED"/>
    <property type="match status" value="1"/>
</dbReference>
<feature type="domain" description="EGF-like" evidence="3">
    <location>
        <begin position="784"/>
        <end position="822"/>
    </location>
</feature>
<feature type="domain" description="EGF-like" evidence="3">
    <location>
        <begin position="116"/>
        <end position="153"/>
    </location>
</feature>
<dbReference type="SUPFAM" id="SSF90148">
    <property type="entry name" value="DPY module"/>
    <property type="match status" value="6"/>
</dbReference>
<reference evidence="4" key="2">
    <citation type="submission" date="2018-07" db="EMBL/GenBank/DDBJ databases">
        <authorList>
            <person name="Mckenzie S.K."/>
            <person name="Kronauer D.J.C."/>
        </authorList>
    </citation>
    <scope>NUCLEOTIDE SEQUENCE</scope>
    <source>
        <strain evidence="4">Clonal line C1</strain>
    </source>
</reference>
<organism evidence="4">
    <name type="scientific">Ooceraea biroi</name>
    <name type="common">Clonal raider ant</name>
    <name type="synonym">Cerapachys biroi</name>
    <dbReference type="NCBI Taxonomy" id="2015173"/>
    <lineage>
        <taxon>Eukaryota</taxon>
        <taxon>Metazoa</taxon>
        <taxon>Ecdysozoa</taxon>
        <taxon>Arthropoda</taxon>
        <taxon>Hexapoda</taxon>
        <taxon>Insecta</taxon>
        <taxon>Pterygota</taxon>
        <taxon>Neoptera</taxon>
        <taxon>Endopterygota</taxon>
        <taxon>Hymenoptera</taxon>
        <taxon>Apocrita</taxon>
        <taxon>Aculeata</taxon>
        <taxon>Formicoidea</taxon>
        <taxon>Formicidae</taxon>
        <taxon>Dorylinae</taxon>
        <taxon>Ooceraea</taxon>
    </lineage>
</organism>
<dbReference type="InterPro" id="IPR000742">
    <property type="entry name" value="EGF"/>
</dbReference>
<keyword evidence="1 2" id="KW-1015">Disulfide bond</keyword>
<dbReference type="InterPro" id="IPR048407">
    <property type="entry name" value="Dumpy_DPY"/>
</dbReference>
<feature type="domain" description="EGF-like" evidence="3">
    <location>
        <begin position="483"/>
        <end position="521"/>
    </location>
</feature>
<comment type="caution">
    <text evidence="4">The sequence shown here is derived from an EMBL/GenBank/DDBJ whole genome shotgun (WGS) entry which is preliminary data.</text>
</comment>
<dbReference type="Gene3D" id="2.10.25.10">
    <property type="entry name" value="Laminin"/>
    <property type="match status" value="2"/>
</dbReference>
<comment type="caution">
    <text evidence="2">Lacks conserved residue(s) required for the propagation of feature annotation.</text>
</comment>
<name>A0A3L8DDF2_OOCBI</name>
<feature type="domain" description="EGF-like" evidence="3">
    <location>
        <begin position="1230"/>
        <end position="1267"/>
    </location>
</feature>
<sequence length="1416" mass="150129">MVSQRCVDPCPGSCGVNTYCNVVKHNPVCICNDGYTGNPFTECTPIVETPITTEQPRTPCNPSPCGANAVCNERNGVGSCTCLPQYFGDPYIACRPECVTNTDCDRSKACLNNKCINPCPGTCGRDATCRVVNHSPTCSCLPGYSGDPVIGCTVIEAPPVQPIDPCDPSPCGPNSNCRISNGHAVCLCQPGFSGIPPTCRPGCIVSSECPQNKACIDNKCADPCPGSCGQNTNCLTVNHNPICSCASGYAGDPFVYCTRISSTSPLPKEEGDPCLPNPCGPNSQCRVIGSHPACSCLLNYIGRPPNCRPECTDSSECLNTAACINQRCKNPCPGACSELARCTVQNHVPICTCPEGYEGDPTVRCILTPPPAPDQTNPCLPNPCGPNAQCRERNGAGACGCPPDLIGDPYDVVRGCHRECETNNDCLPQLACVGFKCTDPCPNTCGMLSICNVQAHVPVCLCPPGYTGDPYFACEIEEMTKNAVEPCSPSPCGPNSKCRVVNGQAVCTCLPEYRGIPPSCRPECVVNAECPPHLACVNKKCADPCPNTCGLRAQCITKNHNPICTCPAGFTGDPFTLCSPHVPSDIPTTERPPSCTPSPCGPNSLCQIISGNPACSCLPNYIGVPPQCRPECILSSECKSLLACVNQRCTDPCPGSCGVNAQCHVLNHLPVCTCMEVTEPPSMDPCAWSPCGPNAICDNGECRCLPEYIGNPYEACRPECILNSECPRDKTCLKNKCKDPCPGICGQNARCDVVNHIPVCSCPSGYVGDPFVSCRVQPTVPQSRKDPCTSSPCGPNSQCRSIEDHAVCSCLQGYLGSPPSCRPECVVSSECPPTRACVNKKYRNCIDVSVPPEPKGQEDPCNPSPCGPNSQCQNANGQPSCSCLPTYIGTPPSCRPECVINPDCSPEKSCINMKCRDPCPGSCGDNAECKVVNHAVTCSCKIGYTGNPFVQCVREEETINPCEPSPCGANAICQQRDNAGACICIDDYHGNPYEGCQPECVLSADCPTNKACVRNKCSDPCPGVCGVRAQCSVINHIPTCTCEPGYIGDPFTICTFQPEVDTEPSVKDPCSPTPCGPNSLCRAVNNQAVCTCQESFVGVPPNCKPECVVNSECPQNRACHKYKCTDPCPGTCGVEADCRVINHNPLCSCPQGKTGDPFSRCFPQPVMPVPPVDPCFPSPCGLYAECKVVNNQAACSCLKNYIGIPPNCRAECVVNTDCPSNQACISEKCRDPCVGSCGQNADCRVQNHIPVCLCQPGYSGDPFTLCTIFREQPKVPEDLCNPSPCGPNAVCNEDTIKQPCTPSPCGPNSVCKVVNDHAVCSCQPGLVGSPPTCRPECVVSADCPLTQACLNNKCQDPCPGTCGQNTNCQVVNHNPICSCSESYTGDPFTICYPQPSKPLKFYFCCRNINSTNYNKI</sequence>
<dbReference type="SUPFAM" id="SSF57184">
    <property type="entry name" value="Growth factor receptor domain"/>
    <property type="match status" value="3"/>
</dbReference>
<dbReference type="SMART" id="SM00181">
    <property type="entry name" value="EGF"/>
    <property type="match status" value="25"/>
</dbReference>
<dbReference type="Proteomes" id="UP000279307">
    <property type="component" value="Chromosome 10"/>
</dbReference>
<feature type="domain" description="EGF-like" evidence="3">
    <location>
        <begin position="1296"/>
        <end position="1334"/>
    </location>
</feature>
<feature type="domain" description="EGF-like" evidence="3">
    <location>
        <begin position="542"/>
        <end position="579"/>
    </location>
</feature>
<feature type="disulfide bond" evidence="2">
    <location>
        <begin position="119"/>
        <end position="129"/>
    </location>
</feature>
<dbReference type="PROSITE" id="PS01186">
    <property type="entry name" value="EGF_2"/>
    <property type="match status" value="12"/>
</dbReference>